<evidence type="ECO:0000313" key="5">
    <source>
        <dbReference type="Proteomes" id="UP000029579"/>
    </source>
</evidence>
<dbReference type="SUPFAM" id="SSF53649">
    <property type="entry name" value="Alkaline phosphatase-like"/>
    <property type="match status" value="1"/>
</dbReference>
<dbReference type="InterPro" id="IPR017850">
    <property type="entry name" value="Alkaline_phosphatase_core_sf"/>
</dbReference>
<dbReference type="eggNOG" id="COG3119">
    <property type="taxonomic scope" value="Bacteria"/>
</dbReference>
<name>A0A095X5J0_9FIRM</name>
<dbReference type="PANTHER" id="PTHR43751:SF1">
    <property type="entry name" value="SULFATASE ATSG-RELATED"/>
    <property type="match status" value="1"/>
</dbReference>
<sequence length="464" mass="53784">MRKIKNVFYIHTHDTGRIINPYGYNVSSNNLTNFFRDSLTFQKAFSVAPTCSPSRAGLLTGSFPHQVGMLGLAQRGFVLDYTKHMAQFLKNNGFITVLSGVQHECEYYTDHSKAYKNLGYVYDLTSDSSKYSEEDLLIWDKENSKILCDWLRDYSDEKPLFVSFGLHGTHRKYPSFIDKEFVVNESVPPDNIVNNPSNREDFAKYKTSLKMTDETIGGVLNVLKEMGYFENSLIFITTDHGIAYPFSKCSLKDSGVGVMLAIHTPSNENKGKTFDGLISQLDIFPTICDFLEIEKPEYLQGKSFIDLLEKNSDIDQIVINENVYSENNFHTSYEPCRSIRSERYKYIRYFDKSYNRINFSNIDNSPAKEFLLENGLLELEKDEEQFYDLYYDKYENNNLIDSDGYQLIIDEFRQKLYEKMLETDDPLLEGELKILDNWKVNKKECIEAGSKNPEDYISLGRKKE</sequence>
<dbReference type="GO" id="GO:0016787">
    <property type="term" value="F:hydrolase activity"/>
    <property type="evidence" value="ECO:0007669"/>
    <property type="project" value="UniProtKB-KW"/>
</dbReference>
<reference evidence="4 5" key="1">
    <citation type="submission" date="2014-07" db="EMBL/GenBank/DDBJ databases">
        <authorList>
            <person name="McCorrison J."/>
            <person name="Sanka R."/>
            <person name="Torralba M."/>
            <person name="Gillis M."/>
            <person name="Haft D.H."/>
            <person name="Methe B."/>
            <person name="Sutton G."/>
            <person name="Nelson K.E."/>
        </authorList>
    </citation>
    <scope>NUCLEOTIDE SEQUENCE [LARGE SCALE GENOMIC DNA]</scope>
    <source>
        <strain evidence="4 5">S7-1-13</strain>
    </source>
</reference>
<dbReference type="PROSITE" id="PS00523">
    <property type="entry name" value="SULFATASE_1"/>
    <property type="match status" value="1"/>
</dbReference>
<dbReference type="PANTHER" id="PTHR43751">
    <property type="entry name" value="SULFATASE"/>
    <property type="match status" value="1"/>
</dbReference>
<evidence type="ECO:0000313" key="4">
    <source>
        <dbReference type="EMBL" id="KGF05113.1"/>
    </source>
</evidence>
<dbReference type="Gene3D" id="3.40.720.10">
    <property type="entry name" value="Alkaline Phosphatase, subunit A"/>
    <property type="match status" value="1"/>
</dbReference>
<dbReference type="InterPro" id="IPR052701">
    <property type="entry name" value="GAG_Ulvan_Degrading_Sulfatases"/>
</dbReference>
<comment type="caution">
    <text evidence="4">The sequence shown here is derived from an EMBL/GenBank/DDBJ whole genome shotgun (WGS) entry which is preliminary data.</text>
</comment>
<dbReference type="RefSeq" id="WP_037326403.1">
    <property type="nucleotide sequence ID" value="NZ_JRMW01000019.1"/>
</dbReference>
<dbReference type="EMBL" id="JRMW01000019">
    <property type="protein sequence ID" value="KGF05113.1"/>
    <property type="molecule type" value="Genomic_DNA"/>
</dbReference>
<accession>A0A095X5J0</accession>
<dbReference type="InterPro" id="IPR000917">
    <property type="entry name" value="Sulfatase_N"/>
</dbReference>
<dbReference type="AlphaFoldDB" id="A0A095X5J0"/>
<proteinExistence type="inferred from homology"/>
<dbReference type="InterPro" id="IPR024607">
    <property type="entry name" value="Sulfatase_CS"/>
</dbReference>
<keyword evidence="2" id="KW-0378">Hydrolase</keyword>
<dbReference type="Proteomes" id="UP000029579">
    <property type="component" value="Unassembled WGS sequence"/>
</dbReference>
<dbReference type="CDD" id="cd16027">
    <property type="entry name" value="SGSH"/>
    <property type="match status" value="1"/>
</dbReference>
<evidence type="ECO:0000259" key="3">
    <source>
        <dbReference type="Pfam" id="PF00884"/>
    </source>
</evidence>
<protein>
    <submittedName>
        <fullName evidence="4">Sulfatase</fullName>
    </submittedName>
</protein>
<feature type="domain" description="Sulfatase N-terminal" evidence="3">
    <location>
        <begin position="5"/>
        <end position="291"/>
    </location>
</feature>
<evidence type="ECO:0000256" key="1">
    <source>
        <dbReference type="ARBA" id="ARBA00008779"/>
    </source>
</evidence>
<dbReference type="Pfam" id="PF00884">
    <property type="entry name" value="Sulfatase"/>
    <property type="match status" value="1"/>
</dbReference>
<organism evidence="4 5">
    <name type="scientific">Anaerococcus lactolyticus S7-1-13</name>
    <dbReference type="NCBI Taxonomy" id="1284686"/>
    <lineage>
        <taxon>Bacteria</taxon>
        <taxon>Bacillati</taxon>
        <taxon>Bacillota</taxon>
        <taxon>Tissierellia</taxon>
        <taxon>Tissierellales</taxon>
        <taxon>Peptoniphilaceae</taxon>
        <taxon>Anaerococcus</taxon>
    </lineage>
</organism>
<evidence type="ECO:0000256" key="2">
    <source>
        <dbReference type="ARBA" id="ARBA00022801"/>
    </source>
</evidence>
<dbReference type="OrthoDB" id="279611at2"/>
<comment type="similarity">
    <text evidence="1">Belongs to the sulfatase family.</text>
</comment>
<gene>
    <name evidence="4" type="ORF">HMPREF1630_01525</name>
</gene>